<dbReference type="InterPro" id="IPR000515">
    <property type="entry name" value="MetI-like"/>
</dbReference>
<gene>
    <name evidence="9" type="ORF">H8702_09215</name>
</gene>
<dbReference type="Gene3D" id="1.10.3720.10">
    <property type="entry name" value="MetI-like"/>
    <property type="match status" value="1"/>
</dbReference>
<feature type="transmembrane region" description="Helical" evidence="7">
    <location>
        <begin position="12"/>
        <end position="33"/>
    </location>
</feature>
<evidence type="ECO:0000256" key="6">
    <source>
        <dbReference type="ARBA" id="ARBA00023136"/>
    </source>
</evidence>
<keyword evidence="5 7" id="KW-1133">Transmembrane helix</keyword>
<dbReference type="AlphaFoldDB" id="A0A8J6P1N4"/>
<dbReference type="PROSITE" id="PS50928">
    <property type="entry name" value="ABC_TM1"/>
    <property type="match status" value="1"/>
</dbReference>
<reference evidence="9" key="1">
    <citation type="submission" date="2020-08" db="EMBL/GenBank/DDBJ databases">
        <title>Genome public.</title>
        <authorList>
            <person name="Liu C."/>
            <person name="Sun Q."/>
        </authorList>
    </citation>
    <scope>NUCLEOTIDE SEQUENCE</scope>
    <source>
        <strain evidence="9">NSJ-15</strain>
    </source>
</reference>
<dbReference type="EMBL" id="JACRTL010000005">
    <property type="protein sequence ID" value="MBC8611286.1"/>
    <property type="molecule type" value="Genomic_DNA"/>
</dbReference>
<evidence type="ECO:0000256" key="5">
    <source>
        <dbReference type="ARBA" id="ARBA00022989"/>
    </source>
</evidence>
<feature type="transmembrane region" description="Helical" evidence="7">
    <location>
        <begin position="67"/>
        <end position="95"/>
    </location>
</feature>
<protein>
    <submittedName>
        <fullName evidence="9">Carbohydrate ABC transporter permease</fullName>
    </submittedName>
</protein>
<evidence type="ECO:0000256" key="7">
    <source>
        <dbReference type="RuleBase" id="RU363032"/>
    </source>
</evidence>
<accession>A0A8J6P1N4</accession>
<organism evidence="9 10">
    <name type="scientific">Massiliimalia timonensis</name>
    <dbReference type="NCBI Taxonomy" id="1987501"/>
    <lineage>
        <taxon>Bacteria</taxon>
        <taxon>Bacillati</taxon>
        <taxon>Bacillota</taxon>
        <taxon>Clostridia</taxon>
        <taxon>Eubacteriales</taxon>
        <taxon>Oscillospiraceae</taxon>
        <taxon>Massiliimalia</taxon>
    </lineage>
</organism>
<evidence type="ECO:0000259" key="8">
    <source>
        <dbReference type="PROSITE" id="PS50928"/>
    </source>
</evidence>
<comment type="caution">
    <text evidence="9">The sequence shown here is derived from an EMBL/GenBank/DDBJ whole genome shotgun (WGS) entry which is preliminary data.</text>
</comment>
<dbReference type="Pfam" id="PF00528">
    <property type="entry name" value="BPD_transp_1"/>
    <property type="match status" value="1"/>
</dbReference>
<evidence type="ECO:0000313" key="10">
    <source>
        <dbReference type="Proteomes" id="UP000632659"/>
    </source>
</evidence>
<feature type="transmembrane region" description="Helical" evidence="7">
    <location>
        <begin position="180"/>
        <end position="203"/>
    </location>
</feature>
<dbReference type="PANTHER" id="PTHR43744">
    <property type="entry name" value="ABC TRANSPORTER PERMEASE PROTEIN MG189-RELATED-RELATED"/>
    <property type="match status" value="1"/>
</dbReference>
<dbReference type="RefSeq" id="WP_093987692.1">
    <property type="nucleotide sequence ID" value="NZ_FYDD01000002.1"/>
</dbReference>
<dbReference type="GO" id="GO:0005886">
    <property type="term" value="C:plasma membrane"/>
    <property type="evidence" value="ECO:0007669"/>
    <property type="project" value="UniProtKB-SubCell"/>
</dbReference>
<dbReference type="PANTHER" id="PTHR43744:SF9">
    <property type="entry name" value="POLYGALACTURONAN_RHAMNOGALACTURONAN TRANSPORT SYSTEM PERMEASE PROTEIN YTCP"/>
    <property type="match status" value="1"/>
</dbReference>
<keyword evidence="2 7" id="KW-0813">Transport</keyword>
<feature type="transmembrane region" description="Helical" evidence="7">
    <location>
        <begin position="107"/>
        <end position="126"/>
    </location>
</feature>
<feature type="transmembrane region" description="Helical" evidence="7">
    <location>
        <begin position="249"/>
        <end position="270"/>
    </location>
</feature>
<comment type="subcellular location">
    <subcellularLocation>
        <location evidence="1 7">Cell membrane</location>
        <topology evidence="1 7">Multi-pass membrane protein</topology>
    </subcellularLocation>
</comment>
<keyword evidence="3" id="KW-1003">Cell membrane</keyword>
<feature type="transmembrane region" description="Helical" evidence="7">
    <location>
        <begin position="138"/>
        <end position="159"/>
    </location>
</feature>
<comment type="similarity">
    <text evidence="7">Belongs to the binding-protein-dependent transport system permease family.</text>
</comment>
<name>A0A8J6P1N4_9FIRM</name>
<keyword evidence="4 7" id="KW-0812">Transmembrane</keyword>
<feature type="domain" description="ABC transmembrane type-1" evidence="8">
    <location>
        <begin position="72"/>
        <end position="270"/>
    </location>
</feature>
<dbReference type="GO" id="GO:0055085">
    <property type="term" value="P:transmembrane transport"/>
    <property type="evidence" value="ECO:0007669"/>
    <property type="project" value="InterPro"/>
</dbReference>
<evidence type="ECO:0000256" key="2">
    <source>
        <dbReference type="ARBA" id="ARBA00022448"/>
    </source>
</evidence>
<evidence type="ECO:0000256" key="3">
    <source>
        <dbReference type="ARBA" id="ARBA00022475"/>
    </source>
</evidence>
<dbReference type="CDD" id="cd06261">
    <property type="entry name" value="TM_PBP2"/>
    <property type="match status" value="1"/>
</dbReference>
<dbReference type="SUPFAM" id="SSF161098">
    <property type="entry name" value="MetI-like"/>
    <property type="match status" value="1"/>
</dbReference>
<dbReference type="InterPro" id="IPR035906">
    <property type="entry name" value="MetI-like_sf"/>
</dbReference>
<dbReference type="Proteomes" id="UP000632659">
    <property type="component" value="Unassembled WGS sequence"/>
</dbReference>
<proteinExistence type="inferred from homology"/>
<keyword evidence="6 7" id="KW-0472">Membrane</keyword>
<evidence type="ECO:0000313" key="9">
    <source>
        <dbReference type="EMBL" id="MBC8611286.1"/>
    </source>
</evidence>
<evidence type="ECO:0000256" key="1">
    <source>
        <dbReference type="ARBA" id="ARBA00004651"/>
    </source>
</evidence>
<dbReference type="OrthoDB" id="157184at2"/>
<evidence type="ECO:0000256" key="4">
    <source>
        <dbReference type="ARBA" id="ARBA00022692"/>
    </source>
</evidence>
<sequence length="285" mass="32081">MKIAPKDRAVNIVIGAILFLFALICIYPLYFVAINSFSSPDEVTKGVYFLPRGITLENFDYVFETPLIFTGVIVSVSRTVIGTLLNVLFCGFLGYMVTVKDLPFRKWIYRMVVATMYFTSGLIPWYMLMVKINFKNSFLLYVLPGAISAFYVVLIKTYVESLPASLEESASLDGAGTLTIFFKIILPVCKPVLACVAVFGAVWQWNSWSDNMFLVTDAKLQTLQYLLYRMMQSASMSDAITGQTSIQPMAIRLTMTFITILPILLVYPFMQRFFVKGIMLGSVKG</sequence>
<keyword evidence="10" id="KW-1185">Reference proteome</keyword>